<dbReference type="SUPFAM" id="SSF81321">
    <property type="entry name" value="Family A G protein-coupled receptor-like"/>
    <property type="match status" value="1"/>
</dbReference>
<dbReference type="EMBL" id="JACVVK020000663">
    <property type="protein sequence ID" value="KAK7458908.1"/>
    <property type="molecule type" value="Genomic_DNA"/>
</dbReference>
<keyword evidence="5" id="KW-1133">Transmembrane helix</keyword>
<feature type="transmembrane region" description="Helical" evidence="5">
    <location>
        <begin position="144"/>
        <end position="168"/>
    </location>
</feature>
<dbReference type="PANTHER" id="PTHR24243:SF233">
    <property type="entry name" value="THYROTROPIN-RELEASING HORMONE RECEPTOR"/>
    <property type="match status" value="1"/>
</dbReference>
<evidence type="ECO:0000313" key="6">
    <source>
        <dbReference type="EMBL" id="KAK7458908.1"/>
    </source>
</evidence>
<comment type="subcellular location">
    <subcellularLocation>
        <location evidence="1">Membrane</location>
        <topology evidence="1">Multi-pass membrane protein</topology>
    </subcellularLocation>
</comment>
<proteinExistence type="predicted"/>
<evidence type="ECO:0000256" key="4">
    <source>
        <dbReference type="ARBA" id="ARBA00023224"/>
    </source>
</evidence>
<evidence type="ECO:0008006" key="8">
    <source>
        <dbReference type="Google" id="ProtNLM"/>
    </source>
</evidence>
<dbReference type="PANTHER" id="PTHR24243">
    <property type="entry name" value="G-PROTEIN COUPLED RECEPTOR"/>
    <property type="match status" value="1"/>
</dbReference>
<comment type="caution">
    <text evidence="6">The sequence shown here is derived from an EMBL/GenBank/DDBJ whole genome shotgun (WGS) entry which is preliminary data.</text>
</comment>
<evidence type="ECO:0000313" key="7">
    <source>
        <dbReference type="Proteomes" id="UP001519460"/>
    </source>
</evidence>
<evidence type="ECO:0000256" key="3">
    <source>
        <dbReference type="ARBA" id="ARBA00023170"/>
    </source>
</evidence>
<feature type="transmembrane region" description="Helical" evidence="5">
    <location>
        <begin position="90"/>
        <end position="114"/>
    </location>
</feature>
<keyword evidence="7" id="KW-1185">Reference proteome</keyword>
<sequence length="305" mass="34028">MADQSGYHFNGVTPMNSVTAEITIVSIVNETVTNASSTLSLEDKQTIQYLQDVRKSILDWYMWVIFAFGFPGNLMGLVIILRLRCFGSPAVYVGTLAVVDNLAIILKVTLVILAEQKQSMTGSTSSPSQYPHPSHSRAGVQSQVTVLLVVTSAVLVLTTTPVCVYMLVQTSWKPPEGTLEHYRKSLISTAVRVVCDANHSVNFYLYFISARKFRNHFYNVMCWLCTSSDEGNSRPRHPLQNSATSRSTIRVKDRSSGYLLLFKRKRSAYERCANNQIVMKDMPNNVDKGNGHETVRKVCSGENTV</sequence>
<keyword evidence="5" id="KW-0812">Transmembrane</keyword>
<evidence type="ECO:0000256" key="1">
    <source>
        <dbReference type="ARBA" id="ARBA00004141"/>
    </source>
</evidence>
<dbReference type="AlphaFoldDB" id="A0ABD0J4S3"/>
<reference evidence="6 7" key="1">
    <citation type="journal article" date="2023" name="Sci. Data">
        <title>Genome assembly of the Korean intertidal mud-creeper Batillaria attramentaria.</title>
        <authorList>
            <person name="Patra A.K."/>
            <person name="Ho P.T."/>
            <person name="Jun S."/>
            <person name="Lee S.J."/>
            <person name="Kim Y."/>
            <person name="Won Y.J."/>
        </authorList>
    </citation>
    <scope>NUCLEOTIDE SEQUENCE [LARGE SCALE GENOMIC DNA]</scope>
    <source>
        <strain evidence="6">Wonlab-2016</strain>
    </source>
</reference>
<dbReference type="Gene3D" id="1.20.1070.10">
    <property type="entry name" value="Rhodopsin 7-helix transmembrane proteins"/>
    <property type="match status" value="1"/>
</dbReference>
<keyword evidence="2" id="KW-0297">G-protein coupled receptor</keyword>
<keyword evidence="5" id="KW-0472">Membrane</keyword>
<name>A0ABD0J4S3_9CAEN</name>
<organism evidence="6 7">
    <name type="scientific">Batillaria attramentaria</name>
    <dbReference type="NCBI Taxonomy" id="370345"/>
    <lineage>
        <taxon>Eukaryota</taxon>
        <taxon>Metazoa</taxon>
        <taxon>Spiralia</taxon>
        <taxon>Lophotrochozoa</taxon>
        <taxon>Mollusca</taxon>
        <taxon>Gastropoda</taxon>
        <taxon>Caenogastropoda</taxon>
        <taxon>Sorbeoconcha</taxon>
        <taxon>Cerithioidea</taxon>
        <taxon>Batillariidae</taxon>
        <taxon>Batillaria</taxon>
    </lineage>
</organism>
<evidence type="ECO:0000256" key="2">
    <source>
        <dbReference type="ARBA" id="ARBA00023040"/>
    </source>
</evidence>
<dbReference type="GO" id="GO:0016020">
    <property type="term" value="C:membrane"/>
    <property type="evidence" value="ECO:0007669"/>
    <property type="project" value="UniProtKB-SubCell"/>
</dbReference>
<evidence type="ECO:0000256" key="5">
    <source>
        <dbReference type="SAM" id="Phobius"/>
    </source>
</evidence>
<feature type="transmembrane region" description="Helical" evidence="5">
    <location>
        <begin position="60"/>
        <end position="83"/>
    </location>
</feature>
<keyword evidence="4" id="KW-0807">Transducer</keyword>
<keyword evidence="3" id="KW-0675">Receptor</keyword>
<dbReference type="GO" id="GO:0004930">
    <property type="term" value="F:G protein-coupled receptor activity"/>
    <property type="evidence" value="ECO:0007669"/>
    <property type="project" value="UniProtKB-KW"/>
</dbReference>
<gene>
    <name evidence="6" type="ORF">BaRGS_00039082</name>
</gene>
<protein>
    <recommendedName>
        <fullName evidence="8">G-protein coupled receptors family 1 profile domain-containing protein</fullName>
    </recommendedName>
</protein>
<accession>A0ABD0J4S3</accession>
<dbReference type="Proteomes" id="UP001519460">
    <property type="component" value="Unassembled WGS sequence"/>
</dbReference>